<evidence type="ECO:0000259" key="2">
    <source>
        <dbReference type="PROSITE" id="PS50181"/>
    </source>
</evidence>
<reference evidence="4" key="1">
    <citation type="submission" date="2025-08" db="UniProtKB">
        <authorList>
            <consortium name="RefSeq"/>
        </authorList>
    </citation>
    <scope>IDENTIFICATION</scope>
    <source>
        <tissue evidence="4">Tentacle</tissue>
    </source>
</reference>
<dbReference type="PANTHER" id="PTHR46857">
    <property type="entry name" value="EPITHELIAL CELL-TRANSFORMING SEQUENCE 2 ONCOGENE-LIKE"/>
    <property type="match status" value="1"/>
</dbReference>
<evidence type="ECO:0000313" key="3">
    <source>
        <dbReference type="Proteomes" id="UP000515163"/>
    </source>
</evidence>
<dbReference type="GeneID" id="116297417"/>
<dbReference type="SUPFAM" id="SSF81383">
    <property type="entry name" value="F-box domain"/>
    <property type="match status" value="1"/>
</dbReference>
<dbReference type="PANTHER" id="PTHR46857:SF2">
    <property type="entry name" value="F-BOX ONLY PROTEIN 16"/>
    <property type="match status" value="1"/>
</dbReference>
<dbReference type="RefSeq" id="XP_031561500.1">
    <property type="nucleotide sequence ID" value="XM_031705640.1"/>
</dbReference>
<dbReference type="KEGG" id="aten:116297417"/>
<dbReference type="InterPro" id="IPR052805">
    <property type="entry name" value="GEF_Ubiquitin-Prot_Reg"/>
</dbReference>
<feature type="domain" description="F-box" evidence="2">
    <location>
        <begin position="112"/>
        <end position="158"/>
    </location>
</feature>
<evidence type="ECO:0000313" key="4">
    <source>
        <dbReference type="RefSeq" id="XP_031561500.1"/>
    </source>
</evidence>
<dbReference type="Proteomes" id="UP000515163">
    <property type="component" value="Unplaced"/>
</dbReference>
<proteinExistence type="predicted"/>
<dbReference type="InterPro" id="IPR001810">
    <property type="entry name" value="F-box_dom"/>
</dbReference>
<dbReference type="SMART" id="SM00256">
    <property type="entry name" value="FBOX"/>
    <property type="match status" value="1"/>
</dbReference>
<dbReference type="OrthoDB" id="10257471at2759"/>
<dbReference type="FunCoup" id="A0A6P8IA01">
    <property type="interactions" value="46"/>
</dbReference>
<gene>
    <name evidence="4" type="primary">LOC116297417</name>
</gene>
<dbReference type="Pfam" id="PF12937">
    <property type="entry name" value="F-box-like"/>
    <property type="match status" value="1"/>
</dbReference>
<name>A0A6P8IA01_ACTTE</name>
<dbReference type="PROSITE" id="PS50181">
    <property type="entry name" value="FBOX"/>
    <property type="match status" value="1"/>
</dbReference>
<feature type="compositionally biased region" description="Basic and acidic residues" evidence="1">
    <location>
        <begin position="269"/>
        <end position="281"/>
    </location>
</feature>
<dbReference type="Gene3D" id="1.20.1280.50">
    <property type="match status" value="1"/>
</dbReference>
<dbReference type="InParanoid" id="A0A6P8IA01"/>
<organism evidence="3 4">
    <name type="scientific">Actinia tenebrosa</name>
    <name type="common">Australian red waratah sea anemone</name>
    <dbReference type="NCBI Taxonomy" id="6105"/>
    <lineage>
        <taxon>Eukaryota</taxon>
        <taxon>Metazoa</taxon>
        <taxon>Cnidaria</taxon>
        <taxon>Anthozoa</taxon>
        <taxon>Hexacorallia</taxon>
        <taxon>Actiniaria</taxon>
        <taxon>Actiniidae</taxon>
        <taxon>Actinia</taxon>
    </lineage>
</organism>
<dbReference type="AlphaFoldDB" id="A0A6P8IA01"/>
<feature type="compositionally biased region" description="Basic and acidic residues" evidence="1">
    <location>
        <begin position="240"/>
        <end position="253"/>
    </location>
</feature>
<feature type="region of interest" description="Disordered" evidence="1">
    <location>
        <begin position="194"/>
        <end position="379"/>
    </location>
</feature>
<feature type="compositionally biased region" description="Basic and acidic residues" evidence="1">
    <location>
        <begin position="346"/>
        <end position="356"/>
    </location>
</feature>
<feature type="compositionally biased region" description="Polar residues" evidence="1">
    <location>
        <begin position="214"/>
        <end position="233"/>
    </location>
</feature>
<dbReference type="CDD" id="cd22172">
    <property type="entry name" value="F-box_FBXO16"/>
    <property type="match status" value="1"/>
</dbReference>
<sequence>MTTRTVDFNSTAYAKTKSFIAKENVASIARAKESRKQVSVPPSGVKSSWTPQKQELNEKLFEERKELVGNWFDRWSDPQRRTVLDILVSKCKQPQLQYIFSLLDAHIPVTHVDFTRKLPRVITVYIFSYLDPRSLCRCAQVCWYWKYLSELDEIWMPKCLKFNWVLPFVPSPFEHGVWKRHYLESVKGLQYVRPKSPPSVTFQSISRETERKSQSLTNLSSTKKAMKKGSSTDLPPWKGTDNKPNEIIRKASREGPLIGCRRCHMSTHTNDDEHSHPENIKKTSTMPKTKPRIRPALASFAPEAESTSTKLDSRTGRPDWAVQSTISPVTAKRPPPPVVRPSAEALGKRREARHPPSQDLFPTQPWARPPDYDSDENSI</sequence>
<protein>
    <submittedName>
        <fullName evidence="4">F-box only protein 16-like isoform X1</fullName>
    </submittedName>
</protein>
<keyword evidence="3" id="KW-1185">Reference proteome</keyword>
<accession>A0A6P8IA01</accession>
<dbReference type="InterPro" id="IPR036047">
    <property type="entry name" value="F-box-like_dom_sf"/>
</dbReference>
<evidence type="ECO:0000256" key="1">
    <source>
        <dbReference type="SAM" id="MobiDB-lite"/>
    </source>
</evidence>